<keyword evidence="4" id="KW-0442">Lipid degradation</keyword>
<reference evidence="7 8" key="1">
    <citation type="journal article" date="2015" name="Genome Biol. Evol.">
        <title>Phylogenomic analyses indicate that early fungi evolved digesting cell walls of algal ancestors of land plants.</title>
        <authorList>
            <person name="Chang Y."/>
            <person name="Wang S."/>
            <person name="Sekimoto S."/>
            <person name="Aerts A.L."/>
            <person name="Choi C."/>
            <person name="Clum A."/>
            <person name="LaButti K.M."/>
            <person name="Lindquist E.A."/>
            <person name="Yee Ngan C."/>
            <person name="Ohm R.A."/>
            <person name="Salamov A.A."/>
            <person name="Grigoriev I.V."/>
            <person name="Spatafora J.W."/>
            <person name="Berbee M.L."/>
        </authorList>
    </citation>
    <scope>NUCLEOTIDE SEQUENCE [LARGE SCALE GENOMIC DNA]</scope>
    <source>
        <strain evidence="7 8">JEL478</strain>
    </source>
</reference>
<sequence length="750" mass="84438">MDRFFQKIEEKVDRSGQKVEQKLAQSIPDVFGKRAEDTNRYQSFAAESSGLARWHVDGASYFWALSTAIEGSRNHYCMDWWLSPELYLHRPPSQNERYRLDLMLKAAAERGVQVRVMVYKEVPQALTLNSEHTKNALEALHPNIKVFRHPDHIVTGSTITSEFTTGLQNALSLAKMPGEALKVLFGTLGDTDIGGWGVGFWAHHDKMLVVDNRVAFMGGLDACFGRWDTHDHAIADVHPSNPDSLIFPGQDYNNARVFDFEGVDKWDHNQLDRNLAPRMSWSDISVSLAGPIVTNLVAHFVDRWNFIFGQKYNTEEAVPPNIDLLEEAKKKAVEVFDDIEQRFRKHMPNMPDIPNIFGDPDAVQERRANFSGSMNIQLVRSASEWSHAYAPTGHNKIGAALAPRIVRAHKNAEVFPVIVLIPAIPGFAGDLKADDALGTRAVMEFQYHSINRGGHSIIEKLVEAGVTQPDKYISFYNLRNCDRIRKYPGDPTFDSVAASSTFNGPQLNQIPREGSLEEEIDVSEELYIHTKVLIADDRRVICGSANLNDRSQLGDHDSEIVVVIDNAGNPIQTQMGGRSFTANKFAASLRRLLYRKHLGLLPSQRADLPDGNFHPVVHSPADRLVADPLSHNFDQLWRGQARTNTEVFSKVFHNVPNDAVRTWDQYNEFFTKYFYFPGTEEANNPDIKATKVMYGHVVKSEFPGGAGEVKQWLSRVRGSLVEMPLQFLADVKDIAKEGLMLNNLTDDLYT</sequence>
<evidence type="ECO:0000256" key="1">
    <source>
        <dbReference type="ARBA" id="ARBA00012027"/>
    </source>
</evidence>
<evidence type="ECO:0000259" key="6">
    <source>
        <dbReference type="PROSITE" id="PS50035"/>
    </source>
</evidence>
<protein>
    <recommendedName>
        <fullName evidence="1">phospholipase D</fullName>
        <ecNumber evidence="1">3.1.4.4</ecNumber>
    </recommendedName>
</protein>
<keyword evidence="3" id="KW-0378">Hydrolase</keyword>
<dbReference type="PANTHER" id="PTHR18896">
    <property type="entry name" value="PHOSPHOLIPASE D"/>
    <property type="match status" value="1"/>
</dbReference>
<dbReference type="GO" id="GO:0009395">
    <property type="term" value="P:phospholipid catabolic process"/>
    <property type="evidence" value="ECO:0007669"/>
    <property type="project" value="TreeGrafter"/>
</dbReference>
<dbReference type="InterPro" id="IPR001736">
    <property type="entry name" value="PLipase_D/transphosphatidylase"/>
</dbReference>
<dbReference type="SMART" id="SM00155">
    <property type="entry name" value="PLDc"/>
    <property type="match status" value="2"/>
</dbReference>
<dbReference type="Proteomes" id="UP000070544">
    <property type="component" value="Unassembled WGS sequence"/>
</dbReference>
<keyword evidence="5" id="KW-0443">Lipid metabolism</keyword>
<dbReference type="EMBL" id="KQ965875">
    <property type="protein sequence ID" value="KXS09244.1"/>
    <property type="molecule type" value="Genomic_DNA"/>
</dbReference>
<dbReference type="Gene3D" id="3.30.870.10">
    <property type="entry name" value="Endonuclease Chain A"/>
    <property type="match status" value="2"/>
</dbReference>
<dbReference type="PANTHER" id="PTHR18896:SF186">
    <property type="entry name" value="PHOSPHOLIPASE D"/>
    <property type="match status" value="1"/>
</dbReference>
<evidence type="ECO:0000313" key="8">
    <source>
        <dbReference type="Proteomes" id="UP000070544"/>
    </source>
</evidence>
<accession>A0A138ZXN3</accession>
<dbReference type="OrthoDB" id="14911at2759"/>
<organism evidence="7 8">
    <name type="scientific">Gonapodya prolifera (strain JEL478)</name>
    <name type="common">Monoblepharis prolifera</name>
    <dbReference type="NCBI Taxonomy" id="1344416"/>
    <lineage>
        <taxon>Eukaryota</taxon>
        <taxon>Fungi</taxon>
        <taxon>Fungi incertae sedis</taxon>
        <taxon>Chytridiomycota</taxon>
        <taxon>Chytridiomycota incertae sedis</taxon>
        <taxon>Monoblepharidomycetes</taxon>
        <taxon>Monoblepharidales</taxon>
        <taxon>Gonapodyaceae</taxon>
        <taxon>Gonapodya</taxon>
    </lineage>
</organism>
<proteinExistence type="predicted"/>
<dbReference type="SUPFAM" id="SSF56024">
    <property type="entry name" value="Phospholipase D/nuclease"/>
    <property type="match status" value="2"/>
</dbReference>
<dbReference type="CDD" id="cd09141">
    <property type="entry name" value="PLDc_vPLD1_2_yPLD_like_2"/>
    <property type="match status" value="1"/>
</dbReference>
<evidence type="ECO:0000313" key="7">
    <source>
        <dbReference type="EMBL" id="KXS09244.1"/>
    </source>
</evidence>
<dbReference type="GO" id="GO:0004630">
    <property type="term" value="F:phospholipase D activity"/>
    <property type="evidence" value="ECO:0007669"/>
    <property type="project" value="UniProtKB-EC"/>
</dbReference>
<gene>
    <name evidence="7" type="ORF">M427DRAFT_141142</name>
</gene>
<dbReference type="EC" id="3.1.4.4" evidence="1"/>
<name>A0A138ZXN3_GONPJ</name>
<feature type="domain" description="PLD phosphodiesterase" evidence="6">
    <location>
        <begin position="524"/>
        <end position="551"/>
    </location>
</feature>
<keyword evidence="2" id="KW-0677">Repeat</keyword>
<dbReference type="Pfam" id="PF13091">
    <property type="entry name" value="PLDc_2"/>
    <property type="match status" value="1"/>
</dbReference>
<dbReference type="AlphaFoldDB" id="A0A138ZXN3"/>
<dbReference type="InterPro" id="IPR025202">
    <property type="entry name" value="PLD-like_dom"/>
</dbReference>
<dbReference type="Pfam" id="PF00614">
    <property type="entry name" value="PLDc"/>
    <property type="match status" value="1"/>
</dbReference>
<dbReference type="InterPro" id="IPR015679">
    <property type="entry name" value="PLipase_D_fam"/>
</dbReference>
<dbReference type="STRING" id="1344416.A0A138ZXN3"/>
<evidence type="ECO:0000256" key="2">
    <source>
        <dbReference type="ARBA" id="ARBA00022737"/>
    </source>
</evidence>
<feature type="domain" description="PLD phosphodiesterase" evidence="6">
    <location>
        <begin position="199"/>
        <end position="226"/>
    </location>
</feature>
<evidence type="ECO:0000256" key="3">
    <source>
        <dbReference type="ARBA" id="ARBA00022801"/>
    </source>
</evidence>
<dbReference type="OMA" id="HSNIMVI"/>
<evidence type="ECO:0000256" key="4">
    <source>
        <dbReference type="ARBA" id="ARBA00022963"/>
    </source>
</evidence>
<dbReference type="PROSITE" id="PS50035">
    <property type="entry name" value="PLD"/>
    <property type="match status" value="2"/>
</dbReference>
<keyword evidence="8" id="KW-1185">Reference proteome</keyword>
<evidence type="ECO:0000256" key="5">
    <source>
        <dbReference type="ARBA" id="ARBA00023098"/>
    </source>
</evidence>